<sequence>MAIAQTKTGWQVEFRVNGRGSRKYKRVFPTKAECDRFQRFTIAQHETQSDAKPWLERPKDTRKLSELIELWDDSHGHFLRDGKRRKSKLLMIAEQLGDPVGSNLTRLEYTRWRAQRSKEGKSPKTLNNDLGYVSSMFNTLIKAEEIHYPNTLTTVDNVKVPENELSYLMHDQITELLEETKEGDNPHVYLITKISLSTGARWSEAEGLTVQRVRNNQVSFTDTKSGKNRSVPITPELFEEIHEHAKLTRGNSIFTASISSFRRALKRTTIELPKGQAAHVLRHSFASHFIMNGGNILSLQKILGHSDIKMTMRYAHLSPDFLEEAVRLNPLSSGI</sequence>
<evidence type="ECO:0000256" key="1">
    <source>
        <dbReference type="ARBA" id="ARBA00022908"/>
    </source>
</evidence>
<evidence type="ECO:0000256" key="4">
    <source>
        <dbReference type="PROSITE-ProRule" id="PRU01248"/>
    </source>
</evidence>
<dbReference type="Gene3D" id="1.10.150.130">
    <property type="match status" value="1"/>
</dbReference>
<evidence type="ECO:0000313" key="8">
    <source>
        <dbReference type="Proteomes" id="UP000604161"/>
    </source>
</evidence>
<keyword evidence="2 4" id="KW-0238">DNA-binding</keyword>
<dbReference type="SUPFAM" id="SSF56349">
    <property type="entry name" value="DNA breaking-rejoining enzymes"/>
    <property type="match status" value="1"/>
</dbReference>
<dbReference type="InterPro" id="IPR044068">
    <property type="entry name" value="CB"/>
</dbReference>
<evidence type="ECO:0000256" key="2">
    <source>
        <dbReference type="ARBA" id="ARBA00023125"/>
    </source>
</evidence>
<keyword evidence="8" id="KW-1185">Reference proteome</keyword>
<dbReference type="InterPro" id="IPR013762">
    <property type="entry name" value="Integrase-like_cat_sf"/>
</dbReference>
<dbReference type="PROSITE" id="PS51900">
    <property type="entry name" value="CB"/>
    <property type="match status" value="1"/>
</dbReference>
<dbReference type="InterPro" id="IPR010998">
    <property type="entry name" value="Integrase_recombinase_N"/>
</dbReference>
<dbReference type="InterPro" id="IPR011010">
    <property type="entry name" value="DNA_brk_join_enz"/>
</dbReference>
<evidence type="ECO:0000259" key="5">
    <source>
        <dbReference type="PROSITE" id="PS51898"/>
    </source>
</evidence>
<name>A0ABR8NWA7_9GAMM</name>
<dbReference type="Pfam" id="PF24624">
    <property type="entry name" value="Int_N"/>
    <property type="match status" value="1"/>
</dbReference>
<feature type="domain" description="Tyr recombinase" evidence="5">
    <location>
        <begin position="163"/>
        <end position="327"/>
    </location>
</feature>
<feature type="domain" description="Core-binding (CB)" evidence="6">
    <location>
        <begin position="62"/>
        <end position="141"/>
    </location>
</feature>
<organism evidence="7 8">
    <name type="scientific">Marinomonas colpomeniae</name>
    <dbReference type="NCBI Taxonomy" id="2774408"/>
    <lineage>
        <taxon>Bacteria</taxon>
        <taxon>Pseudomonadati</taxon>
        <taxon>Pseudomonadota</taxon>
        <taxon>Gammaproteobacteria</taxon>
        <taxon>Oceanospirillales</taxon>
        <taxon>Oceanospirillaceae</taxon>
        <taxon>Marinomonas</taxon>
    </lineage>
</organism>
<protein>
    <submittedName>
        <fullName evidence="7">Tyrosine-type recombinase/integrase</fullName>
    </submittedName>
</protein>
<dbReference type="CDD" id="cd00796">
    <property type="entry name" value="INT_Rci_Hp1_C"/>
    <property type="match status" value="1"/>
</dbReference>
<accession>A0ABR8NWA7</accession>
<dbReference type="InterPro" id="IPR002104">
    <property type="entry name" value="Integrase_catalytic"/>
</dbReference>
<gene>
    <name evidence="7" type="ORF">IF202_00195</name>
</gene>
<dbReference type="Proteomes" id="UP000604161">
    <property type="component" value="Unassembled WGS sequence"/>
</dbReference>
<dbReference type="Gene3D" id="1.10.443.10">
    <property type="entry name" value="Intergrase catalytic core"/>
    <property type="match status" value="1"/>
</dbReference>
<comment type="caution">
    <text evidence="7">The sequence shown here is derived from an EMBL/GenBank/DDBJ whole genome shotgun (WGS) entry which is preliminary data.</text>
</comment>
<dbReference type="EMBL" id="JACYFC010000001">
    <property type="protein sequence ID" value="MBD5769458.1"/>
    <property type="molecule type" value="Genomic_DNA"/>
</dbReference>
<evidence type="ECO:0000313" key="7">
    <source>
        <dbReference type="EMBL" id="MBD5769458.1"/>
    </source>
</evidence>
<keyword evidence="3" id="KW-0233">DNA recombination</keyword>
<evidence type="ECO:0000256" key="3">
    <source>
        <dbReference type="ARBA" id="ARBA00023172"/>
    </source>
</evidence>
<proteinExistence type="predicted"/>
<evidence type="ECO:0000259" key="6">
    <source>
        <dbReference type="PROSITE" id="PS51900"/>
    </source>
</evidence>
<dbReference type="InterPro" id="IPR057084">
    <property type="entry name" value="Int_N"/>
</dbReference>
<reference evidence="7 8" key="1">
    <citation type="submission" date="2020-09" db="EMBL/GenBank/DDBJ databases">
        <title>Marinomonas sp. nov., isolated from the cysticercosis algae of Qingdao, China.</title>
        <authorList>
            <person name="Sun X."/>
        </authorList>
    </citation>
    <scope>NUCLEOTIDE SEQUENCE [LARGE SCALE GENOMIC DNA]</scope>
    <source>
        <strain evidence="7 8">SM2066</strain>
    </source>
</reference>
<keyword evidence="1" id="KW-0229">DNA integration</keyword>
<dbReference type="PANTHER" id="PTHR30349:SF93">
    <property type="entry name" value="FELS-2 PROPHAGE PROTEIN"/>
    <property type="match status" value="1"/>
</dbReference>
<dbReference type="RefSeq" id="WP_191592861.1">
    <property type="nucleotide sequence ID" value="NZ_JACYFC010000001.1"/>
</dbReference>
<dbReference type="PANTHER" id="PTHR30349">
    <property type="entry name" value="PHAGE INTEGRASE-RELATED"/>
    <property type="match status" value="1"/>
</dbReference>
<dbReference type="InterPro" id="IPR050090">
    <property type="entry name" value="Tyrosine_recombinase_XerCD"/>
</dbReference>
<dbReference type="Pfam" id="PF00589">
    <property type="entry name" value="Phage_integrase"/>
    <property type="match status" value="1"/>
</dbReference>
<dbReference type="PROSITE" id="PS51898">
    <property type="entry name" value="TYR_RECOMBINASE"/>
    <property type="match status" value="1"/>
</dbReference>